<comment type="caution">
    <text evidence="1">The sequence shown here is derived from an EMBL/GenBank/DDBJ whole genome shotgun (WGS) entry which is preliminary data.</text>
</comment>
<dbReference type="Proteomes" id="UP000324758">
    <property type="component" value="Unassembled WGS sequence"/>
</dbReference>
<dbReference type="Gene3D" id="3.40.50.150">
    <property type="entry name" value="Vaccinia Virus protein VP39"/>
    <property type="match status" value="1"/>
</dbReference>
<gene>
    <name evidence="1" type="ORF">FXB40_27655</name>
</gene>
<evidence type="ECO:0008006" key="3">
    <source>
        <dbReference type="Google" id="ProtNLM"/>
    </source>
</evidence>
<name>A0A5D3KAG0_9BRAD</name>
<evidence type="ECO:0000313" key="1">
    <source>
        <dbReference type="EMBL" id="TYL91703.1"/>
    </source>
</evidence>
<proteinExistence type="predicted"/>
<dbReference type="AlphaFoldDB" id="A0A5D3KAG0"/>
<sequence>MALSNMLDVVRMKLFPPNYDAWIAKSHRYKERLVSSGATYAGQWRPLDDLSFADYSGDIINASHRHLAAAPLGHQGVDFLIELGITGYLRRGDALKLYELAFRAPGDILEAGTNKGLSTSILAQAVHDRGHGVIETIELDSENSVEAKRNLAGRPGSESVTFTVSDATRRMNELASQGKRYGFIFIDHWHGYQATIDAAELAKKLLVDGGFVMFHDFLDPGNADRRHVYGVYQAVLDRIVDDDRFSFAGVSGCCAIFQYAEVQSAR</sequence>
<evidence type="ECO:0000313" key="2">
    <source>
        <dbReference type="Proteomes" id="UP000324758"/>
    </source>
</evidence>
<organism evidence="1 2">
    <name type="scientific">Bradyrhizobium rifense</name>
    <dbReference type="NCBI Taxonomy" id="515499"/>
    <lineage>
        <taxon>Bacteria</taxon>
        <taxon>Pseudomonadati</taxon>
        <taxon>Pseudomonadota</taxon>
        <taxon>Alphaproteobacteria</taxon>
        <taxon>Hyphomicrobiales</taxon>
        <taxon>Nitrobacteraceae</taxon>
        <taxon>Bradyrhizobium</taxon>
    </lineage>
</organism>
<reference evidence="1 2" key="1">
    <citation type="submission" date="2019-08" db="EMBL/GenBank/DDBJ databases">
        <title>Bradyrhizobium hipponensis sp. nov., a rhizobium isolated from a Lupinus angustifolius root nodule in Tunisia.</title>
        <authorList>
            <person name="Off K."/>
            <person name="Rejili M."/>
            <person name="Mars M."/>
            <person name="Brachmann A."/>
            <person name="Marin M."/>
        </authorList>
    </citation>
    <scope>NUCLEOTIDE SEQUENCE [LARGE SCALE GENOMIC DNA]</scope>
    <source>
        <strain evidence="1 2">CTAW71</strain>
    </source>
</reference>
<protein>
    <recommendedName>
        <fullName evidence="3">Class I SAM-dependent methyltransferase</fullName>
    </recommendedName>
</protein>
<dbReference type="SUPFAM" id="SSF53335">
    <property type="entry name" value="S-adenosyl-L-methionine-dependent methyltransferases"/>
    <property type="match status" value="1"/>
</dbReference>
<accession>A0A5D3KAG0</accession>
<keyword evidence="2" id="KW-1185">Reference proteome</keyword>
<dbReference type="Pfam" id="PF13578">
    <property type="entry name" value="Methyltransf_24"/>
    <property type="match status" value="1"/>
</dbReference>
<dbReference type="EMBL" id="VSSS01000042">
    <property type="protein sequence ID" value="TYL91703.1"/>
    <property type="molecule type" value="Genomic_DNA"/>
</dbReference>
<dbReference type="InterPro" id="IPR029063">
    <property type="entry name" value="SAM-dependent_MTases_sf"/>
</dbReference>